<keyword evidence="3" id="KW-0520">NAD</keyword>
<dbReference type="InterPro" id="IPR016162">
    <property type="entry name" value="Ald_DH_N"/>
</dbReference>
<evidence type="ECO:0000256" key="5">
    <source>
        <dbReference type="RuleBase" id="RU003345"/>
    </source>
</evidence>
<dbReference type="STRING" id="591205.SAMN05421538_106142"/>
<feature type="domain" description="Aldehyde dehydrogenase" evidence="6">
    <location>
        <begin position="28"/>
        <end position="480"/>
    </location>
</feature>
<dbReference type="InterPro" id="IPR029510">
    <property type="entry name" value="Ald_DH_CS_GLU"/>
</dbReference>
<evidence type="ECO:0000259" key="6">
    <source>
        <dbReference type="Pfam" id="PF00171"/>
    </source>
</evidence>
<dbReference type="Proteomes" id="UP000199344">
    <property type="component" value="Unassembled WGS sequence"/>
</dbReference>
<reference evidence="7 8" key="1">
    <citation type="submission" date="2016-10" db="EMBL/GenBank/DDBJ databases">
        <authorList>
            <person name="de Groot N.N."/>
        </authorList>
    </citation>
    <scope>NUCLEOTIDE SEQUENCE [LARGE SCALE GENOMIC DNA]</scope>
    <source>
        <strain evidence="7 8">DSM 22220</strain>
    </source>
</reference>
<feature type="active site" evidence="4">
    <location>
        <position position="258"/>
    </location>
</feature>
<dbReference type="InterPro" id="IPR016161">
    <property type="entry name" value="Ald_DH/histidinol_DH"/>
</dbReference>
<keyword evidence="2 5" id="KW-0560">Oxidoreductase</keyword>
<sequence length="491" mass="51080">MQDLMENAKLLRAAHRGAVILAGPEPAQGGTLDVTDKASGAVIFTAGLASAADLDAAVAATAQAQRDWAARSPVARGEVLRNFARLCHEHQDEIGRWIIRETGSIPPKAPFEVLTSAHDAIEAAGLTGQPQGYLLSSAHPRESKARRVPIGVVGVITPWNSPFILAARVILPALAMGNGCVLKPDLQTPVCGGYLVARLFEEAGAPPGLVTVVPGGAEIGAAMCRHPGIGMISFTGSTATGRKVGAAAGESLKRVSLELGGNNAAIVFPDADLAGCASAAAFGSFFHQGQICFTIGRHIVHEDIAEAYAKLLAEKAAALHVGDPAGGPVHLGPMINARQAERAKAIMDRSVEMGAELLAGGTLDGLFFTPAVLRGVTPEMPVFREETFGPVAPILTFRSEDEAVALANDSEYGLASSIFTADLARAARLADRITSGIVHINDQTVIHEVYGPIGGMGASGNGARSGGPSMADEYSQWQWITVNAQVPEYPF</sequence>
<dbReference type="Gene3D" id="3.40.309.10">
    <property type="entry name" value="Aldehyde Dehydrogenase, Chain A, domain 2"/>
    <property type="match status" value="1"/>
</dbReference>
<comment type="similarity">
    <text evidence="1 5">Belongs to the aldehyde dehydrogenase family.</text>
</comment>
<evidence type="ECO:0000256" key="4">
    <source>
        <dbReference type="PROSITE-ProRule" id="PRU10007"/>
    </source>
</evidence>
<evidence type="ECO:0000256" key="3">
    <source>
        <dbReference type="ARBA" id="ARBA00023027"/>
    </source>
</evidence>
<organism evidence="7 8">
    <name type="scientific">Paracoccus isoporae</name>
    <dbReference type="NCBI Taxonomy" id="591205"/>
    <lineage>
        <taxon>Bacteria</taxon>
        <taxon>Pseudomonadati</taxon>
        <taxon>Pseudomonadota</taxon>
        <taxon>Alphaproteobacteria</taxon>
        <taxon>Rhodobacterales</taxon>
        <taxon>Paracoccaceae</taxon>
        <taxon>Paracoccus</taxon>
    </lineage>
</organism>
<dbReference type="AlphaFoldDB" id="A0A1G7CLU2"/>
<accession>A0A1G7CLU2</accession>
<evidence type="ECO:0000313" key="7">
    <source>
        <dbReference type="EMBL" id="SDE40299.1"/>
    </source>
</evidence>
<dbReference type="RefSeq" id="WP_218132525.1">
    <property type="nucleotide sequence ID" value="NZ_FNAH01000006.1"/>
</dbReference>
<dbReference type="PANTHER" id="PTHR42986:SF1">
    <property type="entry name" value="BENZALDEHYDE DEHYDROGENASE YFMT"/>
    <property type="match status" value="1"/>
</dbReference>
<evidence type="ECO:0000256" key="1">
    <source>
        <dbReference type="ARBA" id="ARBA00009986"/>
    </source>
</evidence>
<dbReference type="FunFam" id="3.40.309.10:FF:000009">
    <property type="entry name" value="Aldehyde dehydrogenase A"/>
    <property type="match status" value="1"/>
</dbReference>
<dbReference type="FunFam" id="3.40.605.10:FF:000007">
    <property type="entry name" value="NAD/NADP-dependent betaine aldehyde dehydrogenase"/>
    <property type="match status" value="1"/>
</dbReference>
<proteinExistence type="inferred from homology"/>
<dbReference type="Gene3D" id="3.40.605.10">
    <property type="entry name" value="Aldehyde Dehydrogenase, Chain A, domain 1"/>
    <property type="match status" value="1"/>
</dbReference>
<evidence type="ECO:0000313" key="8">
    <source>
        <dbReference type="Proteomes" id="UP000199344"/>
    </source>
</evidence>
<evidence type="ECO:0000256" key="2">
    <source>
        <dbReference type="ARBA" id="ARBA00023002"/>
    </source>
</evidence>
<name>A0A1G7CLU2_9RHOB</name>
<dbReference type="InterPro" id="IPR015590">
    <property type="entry name" value="Aldehyde_DH_dom"/>
</dbReference>
<gene>
    <name evidence="7" type="ORF">SAMN05421538_106142</name>
</gene>
<dbReference type="InterPro" id="IPR016163">
    <property type="entry name" value="Ald_DH_C"/>
</dbReference>
<dbReference type="PROSITE" id="PS00687">
    <property type="entry name" value="ALDEHYDE_DEHYDR_GLU"/>
    <property type="match status" value="1"/>
</dbReference>
<protein>
    <submittedName>
        <fullName evidence="7">Benzaldehyde dehydrogenase (NAD)</fullName>
    </submittedName>
</protein>
<dbReference type="Pfam" id="PF00171">
    <property type="entry name" value="Aldedh"/>
    <property type="match status" value="1"/>
</dbReference>
<dbReference type="GO" id="GO:0016620">
    <property type="term" value="F:oxidoreductase activity, acting on the aldehyde or oxo group of donors, NAD or NADP as acceptor"/>
    <property type="evidence" value="ECO:0007669"/>
    <property type="project" value="InterPro"/>
</dbReference>
<keyword evidence="8" id="KW-1185">Reference proteome</keyword>
<dbReference type="EMBL" id="FNAH01000006">
    <property type="protein sequence ID" value="SDE40299.1"/>
    <property type="molecule type" value="Genomic_DNA"/>
</dbReference>
<dbReference type="PANTHER" id="PTHR42986">
    <property type="entry name" value="BENZALDEHYDE DEHYDROGENASE YFMT"/>
    <property type="match status" value="1"/>
</dbReference>
<dbReference type="SUPFAM" id="SSF53720">
    <property type="entry name" value="ALDH-like"/>
    <property type="match status" value="1"/>
</dbReference>